<proteinExistence type="predicted"/>
<dbReference type="OrthoDB" id="15556at2"/>
<sequence>MAFLRALWIGVFFGVLSYAQTPEQELIAKVLKLLVVENSTLRVYENQPAISLQGSSFDALVSTCEQASLIYGENFEVLSFTCKALPRFSTNYDVFKNDTQVIGAFYWRKGRPQLRFNKERCEAFHILLPQELVRYVE</sequence>
<organism evidence="1 2">
    <name type="scientific">Sulfurospirillum barnesii (strain ATCC 700032 / DSM 10660 / SES-3)</name>
    <dbReference type="NCBI Taxonomy" id="760154"/>
    <lineage>
        <taxon>Bacteria</taxon>
        <taxon>Pseudomonadati</taxon>
        <taxon>Campylobacterota</taxon>
        <taxon>Epsilonproteobacteria</taxon>
        <taxon>Campylobacterales</taxon>
        <taxon>Sulfurospirillaceae</taxon>
        <taxon>Sulfurospirillum</taxon>
    </lineage>
</organism>
<reference evidence="1 2" key="1">
    <citation type="submission" date="2012-06" db="EMBL/GenBank/DDBJ databases">
        <title>Complete sequence of Sulfurospirillum barnesii SES-3.</title>
        <authorList>
            <consortium name="US DOE Joint Genome Institute"/>
            <person name="Lucas S."/>
            <person name="Han J."/>
            <person name="Lapidus A."/>
            <person name="Cheng J.-F."/>
            <person name="Goodwin L."/>
            <person name="Pitluck S."/>
            <person name="Peters L."/>
            <person name="Ovchinnikova G."/>
            <person name="Lu M."/>
            <person name="Detter J.C."/>
            <person name="Han C."/>
            <person name="Tapia R."/>
            <person name="Land M."/>
            <person name="Hauser L."/>
            <person name="Kyrpides N."/>
            <person name="Ivanova N."/>
            <person name="Pagani I."/>
            <person name="Stolz J."/>
            <person name="Arkin A."/>
            <person name="Dehal P."/>
            <person name="Oremland R."/>
            <person name="Saltikov C."/>
            <person name="Basu P."/>
            <person name="Hollibaugh J."/>
            <person name="Newman D."/>
            <person name="Stolyar S."/>
            <person name="Hazen T."/>
            <person name="Woyke T."/>
        </authorList>
    </citation>
    <scope>NUCLEOTIDE SEQUENCE [LARGE SCALE GENOMIC DNA]</scope>
    <source>
        <strain evidence="2">ATCC 700032 / DSM 10660 / SES-3</strain>
    </source>
</reference>
<dbReference type="HOGENOM" id="CLU_144787_0_0_7"/>
<dbReference type="Proteomes" id="UP000006176">
    <property type="component" value="Chromosome"/>
</dbReference>
<evidence type="ECO:0000313" key="1">
    <source>
        <dbReference type="EMBL" id="AFL68383.1"/>
    </source>
</evidence>
<dbReference type="AlphaFoldDB" id="I3XWQ9"/>
<protein>
    <submittedName>
        <fullName evidence="1">Uncharacterized protein</fullName>
    </submittedName>
</protein>
<dbReference type="eggNOG" id="ENOG5031AH9">
    <property type="taxonomic scope" value="Bacteria"/>
</dbReference>
<name>I3XWQ9_SULBS</name>
<gene>
    <name evidence="1" type="ordered locus">Sulba_1087</name>
</gene>
<dbReference type="KEGG" id="sba:Sulba_1087"/>
<dbReference type="RefSeq" id="WP_014769262.1">
    <property type="nucleotide sequence ID" value="NC_018002.1"/>
</dbReference>
<keyword evidence="2" id="KW-1185">Reference proteome</keyword>
<accession>I3XWQ9</accession>
<dbReference type="EMBL" id="CP003333">
    <property type="protein sequence ID" value="AFL68383.1"/>
    <property type="molecule type" value="Genomic_DNA"/>
</dbReference>
<dbReference type="PATRIC" id="fig|760154.4.peg.1089"/>
<dbReference type="STRING" id="760154.Sulba_1087"/>
<evidence type="ECO:0000313" key="2">
    <source>
        <dbReference type="Proteomes" id="UP000006176"/>
    </source>
</evidence>